<reference evidence="2" key="1">
    <citation type="submission" date="2023-07" db="EMBL/GenBank/DDBJ databases">
        <title>30 novel species of actinomycetes from the DSMZ collection.</title>
        <authorList>
            <person name="Nouioui I."/>
        </authorList>
    </citation>
    <scope>NUCLEOTIDE SEQUENCE [LARGE SCALE GENOMIC DNA]</scope>
    <source>
        <strain evidence="2">DSM 44917</strain>
    </source>
</reference>
<dbReference type="RefSeq" id="WP_311628781.1">
    <property type="nucleotide sequence ID" value="NZ_JAVREN010000003.1"/>
</dbReference>
<proteinExistence type="predicted"/>
<dbReference type="Proteomes" id="UP001183388">
    <property type="component" value="Unassembled WGS sequence"/>
</dbReference>
<keyword evidence="2" id="KW-1185">Reference proteome</keyword>
<protein>
    <submittedName>
        <fullName evidence="1">Aminoglycoside phosphotransferase</fullName>
    </submittedName>
</protein>
<name>A0ABU2L2S0_9ACTN</name>
<comment type="caution">
    <text evidence="1">The sequence shown here is derived from an EMBL/GenBank/DDBJ whole genome shotgun (WGS) entry which is preliminary data.</text>
</comment>
<sequence>MNAADSSPEVEEADRRFRLWMRGNLERAAHHFDVTTAAAPAFGWLLRSIGAPADGADGPVWLRVVSEELRWARGHAWTGNAEANALSGLPKPRLLDSYEWDEGDWRRQRAEVLTLLPGTPCSATPEAHPGIDPPAPWWAALRYALSRLAGMSTDRVSIDQEKVDQRIRDAFGPVPQIRIERWETVHADLHWANLLNDPLGILDWEQWGRGPAGIDAATLHCYSLAVPALSRTIRGHFPVLETPDGRRAQLYAAARLLNRTRFGDHPHLIEPLQRHGRRLLSLLSSRP</sequence>
<organism evidence="1 2">
    <name type="scientific">Streptomyces boetiae</name>
    <dbReference type="NCBI Taxonomy" id="3075541"/>
    <lineage>
        <taxon>Bacteria</taxon>
        <taxon>Bacillati</taxon>
        <taxon>Actinomycetota</taxon>
        <taxon>Actinomycetes</taxon>
        <taxon>Kitasatosporales</taxon>
        <taxon>Streptomycetaceae</taxon>
        <taxon>Streptomyces</taxon>
    </lineage>
</organism>
<dbReference type="EMBL" id="JAVREN010000003">
    <property type="protein sequence ID" value="MDT0305866.1"/>
    <property type="molecule type" value="Genomic_DNA"/>
</dbReference>
<evidence type="ECO:0000313" key="2">
    <source>
        <dbReference type="Proteomes" id="UP001183388"/>
    </source>
</evidence>
<accession>A0ABU2L2S0</accession>
<gene>
    <name evidence="1" type="ORF">RM780_02670</name>
</gene>
<dbReference type="SUPFAM" id="SSF56112">
    <property type="entry name" value="Protein kinase-like (PK-like)"/>
    <property type="match status" value="1"/>
</dbReference>
<evidence type="ECO:0000313" key="1">
    <source>
        <dbReference type="EMBL" id="MDT0305866.1"/>
    </source>
</evidence>
<dbReference type="InterPro" id="IPR011009">
    <property type="entry name" value="Kinase-like_dom_sf"/>
</dbReference>
<dbReference type="Gene3D" id="3.90.1200.10">
    <property type="match status" value="1"/>
</dbReference>